<evidence type="ECO:0000313" key="2">
    <source>
        <dbReference type="WBParaSite" id="ACAC_0000122501-mRNA-1"/>
    </source>
</evidence>
<dbReference type="Proteomes" id="UP000035642">
    <property type="component" value="Unassembled WGS sequence"/>
</dbReference>
<reference evidence="1" key="1">
    <citation type="submission" date="2012-09" db="EMBL/GenBank/DDBJ databases">
        <authorList>
            <person name="Martin A.A."/>
        </authorList>
    </citation>
    <scope>NUCLEOTIDE SEQUENCE</scope>
</reference>
<dbReference type="AlphaFoldDB" id="A0A158P6L5"/>
<keyword evidence="1" id="KW-1185">Reference proteome</keyword>
<dbReference type="GO" id="GO:0005886">
    <property type="term" value="C:plasma membrane"/>
    <property type="evidence" value="ECO:0007669"/>
    <property type="project" value="TreeGrafter"/>
</dbReference>
<protein>
    <submittedName>
        <fullName evidence="2">Uncharacterized protein</fullName>
    </submittedName>
</protein>
<dbReference type="GO" id="GO:0032224">
    <property type="term" value="P:positive regulation of synaptic transmission, cholinergic"/>
    <property type="evidence" value="ECO:0007669"/>
    <property type="project" value="TreeGrafter"/>
</dbReference>
<dbReference type="WBParaSite" id="ACAC_0000122501-mRNA-1">
    <property type="protein sequence ID" value="ACAC_0000122501-mRNA-1"/>
    <property type="gene ID" value="ACAC_0000122501"/>
</dbReference>
<accession>A0A158P6L5</accession>
<organism evidence="1 2">
    <name type="scientific">Angiostrongylus cantonensis</name>
    <name type="common">Rat lungworm</name>
    <dbReference type="NCBI Taxonomy" id="6313"/>
    <lineage>
        <taxon>Eukaryota</taxon>
        <taxon>Metazoa</taxon>
        <taxon>Ecdysozoa</taxon>
        <taxon>Nematoda</taxon>
        <taxon>Chromadorea</taxon>
        <taxon>Rhabditida</taxon>
        <taxon>Rhabditina</taxon>
        <taxon>Rhabditomorpha</taxon>
        <taxon>Strongyloidea</taxon>
        <taxon>Metastrongylidae</taxon>
        <taxon>Angiostrongylus</taxon>
    </lineage>
</organism>
<sequence length="217" mass="23755">MDDDRKRSLISINQKRHSQVAKAAVLSSAMLTRKNSSGRVVGTTFPGRESIAAISDLLSTQQKNALKQDYVESERVELALKVACTISLITVCLHTPRTFELCWPLGYLVCFMDMVSVLLLTLEVVLTIHREGTNMVSEKLIDAQPMDAIRSVYVRLALDVVDSAPLPNSSSQFLTNFSSIRDTDPNNVTIADLAIPDTMCSHKGGGGYECPGEMASF</sequence>
<dbReference type="GO" id="GO:0005261">
    <property type="term" value="F:monoatomic cation channel activity"/>
    <property type="evidence" value="ECO:0007669"/>
    <property type="project" value="InterPro"/>
</dbReference>
<dbReference type="STRING" id="6313.A0A158P6L5"/>
<name>A0A158P6L5_ANGCA</name>
<reference evidence="2" key="2">
    <citation type="submission" date="2016-04" db="UniProtKB">
        <authorList>
            <consortium name="WormBaseParasite"/>
        </authorList>
    </citation>
    <scope>IDENTIFICATION</scope>
</reference>
<evidence type="ECO:0000313" key="1">
    <source>
        <dbReference type="Proteomes" id="UP000035642"/>
    </source>
</evidence>
<dbReference type="PANTHER" id="PTHR46141">
    <property type="entry name" value="SODIUM LEAK CHANNEL NON-SELECTIVE PROTEIN"/>
    <property type="match status" value="1"/>
</dbReference>
<proteinExistence type="predicted"/>
<dbReference type="PANTHER" id="PTHR46141:SF2">
    <property type="entry name" value="ION TRANSPORT DOMAIN-CONTAINING PROTEIN"/>
    <property type="match status" value="1"/>
</dbReference>
<dbReference type="InterPro" id="IPR028823">
    <property type="entry name" value="NALCN"/>
</dbReference>
<dbReference type="GO" id="GO:0032230">
    <property type="term" value="P:positive regulation of synaptic transmission, GABAergic"/>
    <property type="evidence" value="ECO:0007669"/>
    <property type="project" value="TreeGrafter"/>
</dbReference>